<comment type="caution">
    <text evidence="1">The sequence shown here is derived from an EMBL/GenBank/DDBJ whole genome shotgun (WGS) entry which is preliminary data.</text>
</comment>
<dbReference type="EMBL" id="LQYI01000084">
    <property type="protein sequence ID" value="KYC65977.1"/>
    <property type="molecule type" value="Genomic_DNA"/>
</dbReference>
<organism evidence="1 2">
    <name type="scientific">Heyndrickxia coagulans</name>
    <name type="common">Weizmannia coagulans</name>
    <dbReference type="NCBI Taxonomy" id="1398"/>
    <lineage>
        <taxon>Bacteria</taxon>
        <taxon>Bacillati</taxon>
        <taxon>Bacillota</taxon>
        <taxon>Bacilli</taxon>
        <taxon>Bacillales</taxon>
        <taxon>Bacillaceae</taxon>
        <taxon>Heyndrickxia</taxon>
    </lineage>
</organism>
<reference evidence="1 2" key="1">
    <citation type="submission" date="2016-01" db="EMBL/GenBank/DDBJ databases">
        <title>Genome Sequences of Twelve Sporeforming Bacillus Species Isolated from Foods.</title>
        <authorList>
            <person name="Berendsen E.M."/>
            <person name="Wells-Bennik M.H."/>
            <person name="Krawcyk A.O."/>
            <person name="De Jong A."/>
            <person name="Holsappel S."/>
            <person name="Eijlander R.T."/>
            <person name="Kuipers O.P."/>
        </authorList>
    </citation>
    <scope>NUCLEOTIDE SEQUENCE [LARGE SCALE GENOMIC DNA]</scope>
    <source>
        <strain evidence="1 2">B4099</strain>
    </source>
</reference>
<name>A0A150K8S2_HEYCO</name>
<evidence type="ECO:0000313" key="2">
    <source>
        <dbReference type="Proteomes" id="UP000075304"/>
    </source>
</evidence>
<sequence>MEIKNIEWISKEALEADVIVTDGETEIRCFAQPLNYSEGCVLKNPIYCFNVSDIIKVESPKYTIEKLDEYFSYRFTGKLVNKEKEKVVVGKFLLELDNKIPGDINDGDFISFLCQRLDIF</sequence>
<protein>
    <submittedName>
        <fullName evidence="1">Uncharacterized protein</fullName>
    </submittedName>
</protein>
<proteinExistence type="predicted"/>
<gene>
    <name evidence="1" type="ORF">B4099_3744</name>
</gene>
<accession>A0A150K8S2</accession>
<evidence type="ECO:0000313" key="1">
    <source>
        <dbReference type="EMBL" id="KYC65977.1"/>
    </source>
</evidence>
<dbReference type="RefSeq" id="WP_061575367.1">
    <property type="nucleotide sequence ID" value="NZ_JBCMZI010000001.1"/>
</dbReference>
<dbReference type="AlphaFoldDB" id="A0A150K8S2"/>
<dbReference type="PATRIC" id="fig|1398.25.peg.165"/>
<dbReference type="Proteomes" id="UP000075304">
    <property type="component" value="Unassembled WGS sequence"/>
</dbReference>